<dbReference type="InterPro" id="IPR043138">
    <property type="entry name" value="GGT_lsub"/>
</dbReference>
<dbReference type="NCBIfam" id="TIGR00066">
    <property type="entry name" value="g_glut_trans"/>
    <property type="match status" value="1"/>
</dbReference>
<evidence type="ECO:0000313" key="5">
    <source>
        <dbReference type="Proteomes" id="UP000554235"/>
    </source>
</evidence>
<dbReference type="InterPro" id="IPR000101">
    <property type="entry name" value="GGT_peptidase"/>
</dbReference>
<dbReference type="UniPathway" id="UPA00204"/>
<protein>
    <recommendedName>
        <fullName evidence="3">Glutathione hydrolase</fullName>
        <ecNumber evidence="3">2.3.2.2</ecNumber>
        <ecNumber evidence="3">3.4.19.13</ecNumber>
    </recommendedName>
    <alternativeName>
        <fullName evidence="3">Gamma-glutamyltransferase</fullName>
    </alternativeName>
    <alternativeName>
        <fullName evidence="3">Gamma-glutamyltranspeptidase</fullName>
    </alternativeName>
</protein>
<evidence type="ECO:0000256" key="3">
    <source>
        <dbReference type="RuleBase" id="RU368068"/>
    </source>
</evidence>
<dbReference type="InterPro" id="IPR029055">
    <property type="entry name" value="Ntn_hydrolases_N"/>
</dbReference>
<feature type="binding site" evidence="2">
    <location>
        <position position="104"/>
    </location>
    <ligand>
        <name>L-glutamate</name>
        <dbReference type="ChEBI" id="CHEBI:29985"/>
    </ligand>
</feature>
<dbReference type="OrthoDB" id="1081007at2759"/>
<dbReference type="GO" id="GO:0103068">
    <property type="term" value="F:leukotriene C4 gamma-glutamyl transferase activity"/>
    <property type="evidence" value="ECO:0007669"/>
    <property type="project" value="UniProtKB-EC"/>
</dbReference>
<evidence type="ECO:0000313" key="4">
    <source>
        <dbReference type="EMBL" id="KAF4460322.1"/>
    </source>
</evidence>
<evidence type="ECO:0000256" key="2">
    <source>
        <dbReference type="PIRSR" id="PIRSR600101-2"/>
    </source>
</evidence>
<dbReference type="Proteomes" id="UP000554235">
    <property type="component" value="Unassembled WGS sequence"/>
</dbReference>
<feature type="binding site" evidence="2">
    <location>
        <position position="471"/>
    </location>
    <ligand>
        <name>L-glutamate</name>
        <dbReference type="ChEBI" id="CHEBI:29985"/>
    </ligand>
</feature>
<keyword evidence="3" id="KW-0378">Hydrolase</keyword>
<gene>
    <name evidence="4" type="ORF">FALBO_12899</name>
</gene>
<feature type="binding site" evidence="2">
    <location>
        <begin position="447"/>
        <end position="448"/>
    </location>
    <ligand>
        <name>L-glutamate</name>
        <dbReference type="ChEBI" id="CHEBI:29985"/>
    </ligand>
</feature>
<dbReference type="GO" id="GO:0005886">
    <property type="term" value="C:plasma membrane"/>
    <property type="evidence" value="ECO:0007669"/>
    <property type="project" value="TreeGrafter"/>
</dbReference>
<dbReference type="Gene3D" id="3.60.20.40">
    <property type="match status" value="1"/>
</dbReference>
<feature type="binding site" evidence="2">
    <location>
        <position position="419"/>
    </location>
    <ligand>
        <name>L-glutamate</name>
        <dbReference type="ChEBI" id="CHEBI:29985"/>
    </ligand>
</feature>
<dbReference type="Pfam" id="PF01019">
    <property type="entry name" value="G_glu_transpept"/>
    <property type="match status" value="1"/>
</dbReference>
<reference evidence="4 5" key="1">
    <citation type="submission" date="2020-01" db="EMBL/GenBank/DDBJ databases">
        <title>Identification and distribution of gene clusters putatively required for synthesis of sphingolipid metabolism inhibitors in phylogenetically diverse species of the filamentous fungus Fusarium.</title>
        <authorList>
            <person name="Kim H.-S."/>
            <person name="Busman M."/>
            <person name="Brown D.W."/>
            <person name="Divon H."/>
            <person name="Uhlig S."/>
            <person name="Proctor R.H."/>
        </authorList>
    </citation>
    <scope>NUCLEOTIDE SEQUENCE [LARGE SCALE GENOMIC DNA]</scope>
    <source>
        <strain evidence="4 5">NRRL 20459</strain>
    </source>
</reference>
<dbReference type="InterPro" id="IPR043137">
    <property type="entry name" value="GGT_ssub_C"/>
</dbReference>
<dbReference type="EMBL" id="JAADYS010001967">
    <property type="protein sequence ID" value="KAF4460322.1"/>
    <property type="molecule type" value="Genomic_DNA"/>
</dbReference>
<keyword evidence="5" id="KW-1185">Reference proteome</keyword>
<feature type="active site" description="Nucleophile" evidence="1">
    <location>
        <position position="377"/>
    </location>
</feature>
<comment type="catalytic activity">
    <reaction evidence="3">
        <text>glutathione + H2O = L-cysteinylglycine + L-glutamate</text>
        <dbReference type="Rhea" id="RHEA:28807"/>
        <dbReference type="ChEBI" id="CHEBI:15377"/>
        <dbReference type="ChEBI" id="CHEBI:29985"/>
        <dbReference type="ChEBI" id="CHEBI:57925"/>
        <dbReference type="ChEBI" id="CHEBI:61694"/>
        <dbReference type="EC" id="3.4.19.13"/>
    </reaction>
</comment>
<accession>A0A8H4PGT0</accession>
<comment type="catalytic activity">
    <reaction evidence="3">
        <text>an S-substituted glutathione + H2O = an S-substituted L-cysteinylglycine + L-glutamate</text>
        <dbReference type="Rhea" id="RHEA:59468"/>
        <dbReference type="ChEBI" id="CHEBI:15377"/>
        <dbReference type="ChEBI" id="CHEBI:29985"/>
        <dbReference type="ChEBI" id="CHEBI:90779"/>
        <dbReference type="ChEBI" id="CHEBI:143103"/>
        <dbReference type="EC" id="3.4.19.13"/>
    </reaction>
</comment>
<dbReference type="PRINTS" id="PR01210">
    <property type="entry name" value="GGTRANSPTASE"/>
</dbReference>
<sequence length="568" mass="61507">MLGGLAAIISFVFSTVVFGYPWRPILPWGKPVNAPPRLGAVSSGDSQCSEIGLQMLTRGGTAVDAAVATEFCLGVKLPDLVGIGGGGFALVRGKNGHYDFVDFRESAPAASTEDMFKGRENDSLVGGLAVGVPGEIRGLHYLHQRYGSLPWEVLVKPSIQLSRNGFKLGEYLNGVITRISAPNFLLQEPWAQDFAPDGTLVSLGGLIKRKRLSETLEVIAKKGPEGFYRGSLAQNMINTIQRQGGVMTTEDLNEYNITLRDTIEIKYRGYRVIGTSAPSGSPVVLSALKIAEGYRNLGSLSAVNQSTHFIDEALRFGYGQRTELGDPEFVPSVKAFQDKILSTEMAKEIRSMIKDDSTLPVDKYNPNNLEVLSTPGTSHLVSADRWGLVVSLTSTVNTAFGARLMDPKSGIILNNEMNDFSIPGSTNFFGFEPSPNNFIRPGKRPQSSMSPVIVEGPGKNEIALAVGGQGGSRIISAVAQVLWYVLDWKKNCSSALVEPRFHDQLQPNQMFFETTYNSRTVASMAAKGHNVTWTPRRQAAVHALRRLEHGIFDAAADPDQKGSGGLVA</sequence>
<organism evidence="4 5">
    <name type="scientific">Fusarium albosuccineum</name>
    <dbReference type="NCBI Taxonomy" id="1237068"/>
    <lineage>
        <taxon>Eukaryota</taxon>
        <taxon>Fungi</taxon>
        <taxon>Dikarya</taxon>
        <taxon>Ascomycota</taxon>
        <taxon>Pezizomycotina</taxon>
        <taxon>Sordariomycetes</taxon>
        <taxon>Hypocreomycetidae</taxon>
        <taxon>Hypocreales</taxon>
        <taxon>Nectriaceae</taxon>
        <taxon>Fusarium</taxon>
        <taxon>Fusarium decemcellulare species complex</taxon>
    </lineage>
</organism>
<comment type="pathway">
    <text evidence="3">Sulfur metabolism; glutathione metabolism.</text>
</comment>
<comment type="function">
    <text evidence="3">Cleaves the gamma-glutamyl peptide bond of glutathione and glutathione conjugates.</text>
</comment>
<dbReference type="EC" id="3.4.19.13" evidence="3"/>
<dbReference type="PANTHER" id="PTHR11686:SF62">
    <property type="entry name" value="GLUTATHIONE HYDROLASE"/>
    <property type="match status" value="1"/>
</dbReference>
<dbReference type="PANTHER" id="PTHR11686">
    <property type="entry name" value="GAMMA GLUTAMYL TRANSPEPTIDASE"/>
    <property type="match status" value="1"/>
</dbReference>
<comment type="caution">
    <text evidence="4">The sequence shown here is derived from an EMBL/GenBank/DDBJ whole genome shotgun (WGS) entry which is preliminary data.</text>
</comment>
<name>A0A8H4PGT0_9HYPO</name>
<dbReference type="GO" id="GO:0036374">
    <property type="term" value="F:glutathione hydrolase activity"/>
    <property type="evidence" value="ECO:0007669"/>
    <property type="project" value="UniProtKB-UniRule"/>
</dbReference>
<dbReference type="EC" id="2.3.2.2" evidence="3"/>
<keyword evidence="3 4" id="KW-0808">Transferase</keyword>
<dbReference type="AlphaFoldDB" id="A0A8H4PGT0"/>
<evidence type="ECO:0000256" key="1">
    <source>
        <dbReference type="PIRSR" id="PIRSR600101-1"/>
    </source>
</evidence>
<proteinExistence type="predicted"/>
<feature type="binding site" evidence="2">
    <location>
        <begin position="395"/>
        <end position="397"/>
    </location>
    <ligand>
        <name>L-glutamate</name>
        <dbReference type="ChEBI" id="CHEBI:29985"/>
    </ligand>
</feature>
<comment type="catalytic activity">
    <reaction evidence="3">
        <text>an N-terminal (5-L-glutamyl)-[peptide] + an alpha-amino acid = 5-L-glutamyl amino acid + an N-terminal L-alpha-aminoacyl-[peptide]</text>
        <dbReference type="Rhea" id="RHEA:23904"/>
        <dbReference type="Rhea" id="RHEA-COMP:9780"/>
        <dbReference type="Rhea" id="RHEA-COMP:9795"/>
        <dbReference type="ChEBI" id="CHEBI:77644"/>
        <dbReference type="ChEBI" id="CHEBI:78597"/>
        <dbReference type="ChEBI" id="CHEBI:78599"/>
        <dbReference type="ChEBI" id="CHEBI:78608"/>
        <dbReference type="EC" id="2.3.2.2"/>
    </reaction>
</comment>
<dbReference type="Gene3D" id="1.10.246.130">
    <property type="match status" value="1"/>
</dbReference>
<keyword evidence="3" id="KW-0012">Acyltransferase</keyword>
<dbReference type="SUPFAM" id="SSF56235">
    <property type="entry name" value="N-terminal nucleophile aminohydrolases (Ntn hydrolases)"/>
    <property type="match status" value="1"/>
</dbReference>
<dbReference type="GO" id="GO:0006751">
    <property type="term" value="P:glutathione catabolic process"/>
    <property type="evidence" value="ECO:0007669"/>
    <property type="project" value="UniProtKB-UniRule"/>
</dbReference>